<comment type="caution">
    <text evidence="1">The sequence shown here is derived from an EMBL/GenBank/DDBJ whole genome shotgun (WGS) entry which is preliminary data.</text>
</comment>
<proteinExistence type="predicted"/>
<name>A0A842HBQ5_9BACT</name>
<organism evidence="1 2">
    <name type="scientific">Ruficoccus amylovorans</name>
    <dbReference type="NCBI Taxonomy" id="1804625"/>
    <lineage>
        <taxon>Bacteria</taxon>
        <taxon>Pseudomonadati</taxon>
        <taxon>Verrucomicrobiota</taxon>
        <taxon>Opitutia</taxon>
        <taxon>Puniceicoccales</taxon>
        <taxon>Cerasicoccaceae</taxon>
        <taxon>Ruficoccus</taxon>
    </lineage>
</organism>
<accession>A0A842HBQ5</accession>
<gene>
    <name evidence="1" type="ORF">H5P28_02120</name>
</gene>
<dbReference type="AlphaFoldDB" id="A0A842HBQ5"/>
<keyword evidence="2" id="KW-1185">Reference proteome</keyword>
<dbReference type="Proteomes" id="UP000546464">
    <property type="component" value="Unassembled WGS sequence"/>
</dbReference>
<evidence type="ECO:0000313" key="2">
    <source>
        <dbReference type="Proteomes" id="UP000546464"/>
    </source>
</evidence>
<dbReference type="RefSeq" id="WP_185674046.1">
    <property type="nucleotide sequence ID" value="NZ_JACHVB010000012.1"/>
</dbReference>
<evidence type="ECO:0000313" key="1">
    <source>
        <dbReference type="EMBL" id="MBC2593047.1"/>
    </source>
</evidence>
<sequence>MTNWIHLTEADLRPHLNAAQVETLLSRPNRSGPSDPLLSVLDETVSRIRTDIRTQDTNILSEDEATIPPELKRTACQLAVATLPGRIRGFLLSEQQEEAADEAEEVLSRIREGDLPVRLPSTPQKSPDVRTEFGVEVTRKRTQRLSGSQLNGL</sequence>
<dbReference type="EMBL" id="JACHVB010000012">
    <property type="protein sequence ID" value="MBC2593047.1"/>
    <property type="molecule type" value="Genomic_DNA"/>
</dbReference>
<evidence type="ECO:0008006" key="3">
    <source>
        <dbReference type="Google" id="ProtNLM"/>
    </source>
</evidence>
<protein>
    <recommendedName>
        <fullName evidence="3">DUF1320 domain-containing protein</fullName>
    </recommendedName>
</protein>
<reference evidence="1 2" key="1">
    <citation type="submission" date="2020-07" db="EMBL/GenBank/DDBJ databases">
        <authorList>
            <person name="Feng X."/>
        </authorList>
    </citation>
    <scope>NUCLEOTIDE SEQUENCE [LARGE SCALE GENOMIC DNA]</scope>
    <source>
        <strain evidence="1 2">JCM31066</strain>
    </source>
</reference>